<feature type="region of interest" description="Disordered" evidence="1">
    <location>
        <begin position="1"/>
        <end position="20"/>
    </location>
</feature>
<organism evidence="2 3">
    <name type="scientific">Ectopseudomonas mendocina</name>
    <name type="common">Pseudomonas mendocina</name>
    <dbReference type="NCBI Taxonomy" id="300"/>
    <lineage>
        <taxon>Bacteria</taxon>
        <taxon>Pseudomonadati</taxon>
        <taxon>Pseudomonadota</taxon>
        <taxon>Gammaproteobacteria</taxon>
        <taxon>Pseudomonadales</taxon>
        <taxon>Pseudomonadaceae</taxon>
        <taxon>Ectopseudomonas</taxon>
    </lineage>
</organism>
<dbReference type="Pfam" id="PF05488">
    <property type="entry name" value="PAAR_motif"/>
    <property type="match status" value="1"/>
</dbReference>
<dbReference type="CDD" id="cd14743">
    <property type="entry name" value="PAAR_CT_1"/>
    <property type="match status" value="1"/>
</dbReference>
<name>A0A2R3QSX3_ECTME</name>
<proteinExistence type="predicted"/>
<dbReference type="RefSeq" id="WP_106739610.1">
    <property type="nucleotide sequence ID" value="NZ_CP027657.1"/>
</dbReference>
<accession>A0A2R3QSX3</accession>
<dbReference type="Proteomes" id="UP000238327">
    <property type="component" value="Chromosome"/>
</dbReference>
<dbReference type="OrthoDB" id="6860016at2"/>
<dbReference type="EMBL" id="CP027657">
    <property type="protein sequence ID" value="AVO54891.1"/>
    <property type="molecule type" value="Genomic_DNA"/>
</dbReference>
<sequence length="179" mass="17829">MAKPAARLSDPTSCPVPGHGVNPVAAGSGDVLFDSLPAARQGDPSACGSPLVGALASTVLINGRPAATVGSVGAHGNTVIAGSGSVLIGDSHAAAPFVAPAPLDIAMSYARSFAITDSETGAPLANRSFAATVNGRQQYGTTDAAGIATVRANSESDQISIHVYFQSPARQLTEFQEGA</sequence>
<protein>
    <recommendedName>
        <fullName evidence="4">Rhs element Vgr protein</fullName>
    </recommendedName>
</protein>
<evidence type="ECO:0000313" key="3">
    <source>
        <dbReference type="Proteomes" id="UP000238327"/>
    </source>
</evidence>
<gene>
    <name evidence="2" type="ORF">C7A17_19690</name>
</gene>
<evidence type="ECO:0008006" key="4">
    <source>
        <dbReference type="Google" id="ProtNLM"/>
    </source>
</evidence>
<reference evidence="2 3" key="1">
    <citation type="submission" date="2018-03" db="EMBL/GenBank/DDBJ databases">
        <title>Complete genome sequence and methylome analysis of Pseudomonas mendocina NEB 698.</title>
        <authorList>
            <person name="Morgan R.D."/>
        </authorList>
    </citation>
    <scope>NUCLEOTIDE SEQUENCE [LARGE SCALE GENOMIC DNA]</scope>
    <source>
        <strain evidence="2 3">NEB698</strain>
    </source>
</reference>
<evidence type="ECO:0000313" key="2">
    <source>
        <dbReference type="EMBL" id="AVO54891.1"/>
    </source>
</evidence>
<evidence type="ECO:0000256" key="1">
    <source>
        <dbReference type="SAM" id="MobiDB-lite"/>
    </source>
</evidence>
<dbReference type="AlphaFoldDB" id="A0A2R3QSX3"/>
<dbReference type="InterPro" id="IPR008727">
    <property type="entry name" value="PAAR_motif"/>
</dbReference>
<dbReference type="Gene3D" id="2.60.200.60">
    <property type="match status" value="2"/>
</dbReference>